<dbReference type="Pfam" id="PF00072">
    <property type="entry name" value="Response_reg"/>
    <property type="match status" value="1"/>
</dbReference>
<dbReference type="SMART" id="SM00387">
    <property type="entry name" value="HATPase_c"/>
    <property type="match status" value="1"/>
</dbReference>
<evidence type="ECO:0000256" key="8">
    <source>
        <dbReference type="ARBA" id="ARBA00023012"/>
    </source>
</evidence>
<evidence type="ECO:0000256" key="10">
    <source>
        <dbReference type="SAM" id="MobiDB-lite"/>
    </source>
</evidence>
<dbReference type="Gene3D" id="1.10.287.130">
    <property type="match status" value="1"/>
</dbReference>
<dbReference type="PROSITE" id="PS50110">
    <property type="entry name" value="RESPONSE_REGULATORY"/>
    <property type="match status" value="1"/>
</dbReference>
<dbReference type="InterPro" id="IPR011006">
    <property type="entry name" value="CheY-like_superfamily"/>
</dbReference>
<dbReference type="SUPFAM" id="SSF47384">
    <property type="entry name" value="Homodimeric domain of signal transducing histidine kinase"/>
    <property type="match status" value="1"/>
</dbReference>
<comment type="catalytic activity">
    <reaction evidence="1">
        <text>ATP + protein L-histidine = ADP + protein N-phospho-L-histidine.</text>
        <dbReference type="EC" id="2.7.13.3"/>
    </reaction>
</comment>
<reference evidence="16 17" key="1">
    <citation type="submission" date="2015-11" db="EMBL/GenBank/DDBJ databases">
        <title>Draft Genome Sequence of the Strain BR 10303 (Bradyrhizobium sp.) isolated from nodules of Centrolobium paraense.</title>
        <authorList>
            <person name="Zelli J.E."/>
            <person name="Simoes-Araujo J.L."/>
            <person name="Barauna A.C."/>
            <person name="Silva K."/>
        </authorList>
    </citation>
    <scope>NUCLEOTIDE SEQUENCE [LARGE SCALE GENOMIC DNA]</scope>
    <source>
        <strain evidence="16 17">BR 10303</strain>
    </source>
</reference>
<keyword evidence="11" id="KW-0812">Transmembrane</keyword>
<dbReference type="InterPro" id="IPR003594">
    <property type="entry name" value="HATPase_dom"/>
</dbReference>
<dbReference type="PRINTS" id="PR00344">
    <property type="entry name" value="BCTRLSENSOR"/>
</dbReference>
<dbReference type="SUPFAM" id="SSF55874">
    <property type="entry name" value="ATPase domain of HSP90 chaperone/DNA topoisomerase II/histidine kinase"/>
    <property type="match status" value="1"/>
</dbReference>
<evidence type="ECO:0000313" key="16">
    <source>
        <dbReference type="EMBL" id="KWV51950.1"/>
    </source>
</evidence>
<dbReference type="AlphaFoldDB" id="A0A125Q7S2"/>
<sequence>MNLSGRLALGTMLPVVVTLLAVAFVHGTASPGLLLAAGAIGAALALVMAVMIGRSLATPLDRVTWVVERLSRGETVAMPSGGDRETARGALAELSATLGTRQSLLEKTVESIRDPVVVADHAGAVVIINAAARRLLGVDPGFNILTGIRTFRCYCADGETAMPIPEMPLARALAGEEVDDLELIVKPWPEQPGVRLLANARTLRDDAGKLRGAVSVLHDITARRHAHQALVESEQMAQAIVRTALDAFVQTDQDGVILDWSAQAEVLTGWTRSDAVGRKVVELVFPEELRDAHRQRIAKFLQEIAAGGMGMRYESAALHRDGHQFLVEVSLSALRCGDGYVINAFVRDVTQRRMAQEQLIQAQKMEAVGQLTGGIAHDFNNMLTVITGTIEILADGVKDTPQLASIAKLISDAADRGAQLTSSLLAFARKQPLQPTKTDVNGLIGDVVRLLSQTLGSQIVIRAELGRDAWLAFVDRSQLSAALVNLAINARDAMPDGGTLTFATRNIQLGIPDAVARGVERAGDHLVIEVRDTGVGISPPHLEKIFDPFFSTKEVGQGTGLGLSMVFGFVKQTGGGIEVLSEEGQGTTFRIYLPKADGTAPHPVEEGDQPIRGGDETILCVEDDDKIREYVTGQLESLGYTVLVAANADAALEIVDRGAAFDLLFTDIVMPGRMNGRQLAETLMAGRPTLRVLFTSGYSDGALPKQARPGHGIPLLAKPYRRGELARMLRRCLDLAVDVQGDPLPLPYSVQADLERFLRENPPDKT</sequence>
<dbReference type="Gene3D" id="3.30.450.20">
    <property type="entry name" value="PAS domain"/>
    <property type="match status" value="2"/>
</dbReference>
<feature type="domain" description="PAS" evidence="14">
    <location>
        <begin position="101"/>
        <end position="140"/>
    </location>
</feature>
<protein>
    <recommendedName>
        <fullName evidence="2">histidine kinase</fullName>
        <ecNumber evidence="2">2.7.13.3</ecNumber>
    </recommendedName>
</protein>
<dbReference type="Gene3D" id="3.30.565.10">
    <property type="entry name" value="Histidine kinase-like ATPase, C-terminal domain"/>
    <property type="match status" value="1"/>
</dbReference>
<evidence type="ECO:0000256" key="11">
    <source>
        <dbReference type="SAM" id="Phobius"/>
    </source>
</evidence>
<feature type="modified residue" description="4-aspartylphosphate" evidence="9">
    <location>
        <position position="667"/>
    </location>
</feature>
<dbReference type="InterPro" id="IPR013767">
    <property type="entry name" value="PAS_fold"/>
</dbReference>
<dbReference type="SUPFAM" id="SSF52172">
    <property type="entry name" value="CheY-like"/>
    <property type="match status" value="1"/>
</dbReference>
<dbReference type="NCBIfam" id="TIGR00229">
    <property type="entry name" value="sensory_box"/>
    <property type="match status" value="1"/>
</dbReference>
<proteinExistence type="predicted"/>
<keyword evidence="5" id="KW-0547">Nucleotide-binding</keyword>
<evidence type="ECO:0000259" key="14">
    <source>
        <dbReference type="PROSITE" id="PS50112"/>
    </source>
</evidence>
<accession>A0A125Q7S2</accession>
<gene>
    <name evidence="16" type="ORF">AS156_11215</name>
</gene>
<dbReference type="Proteomes" id="UP000057737">
    <property type="component" value="Unassembled WGS sequence"/>
</dbReference>
<keyword evidence="8" id="KW-0902">Two-component regulatory system</keyword>
<keyword evidence="11" id="KW-1133">Transmembrane helix</keyword>
<dbReference type="Pfam" id="PF00512">
    <property type="entry name" value="HisKA"/>
    <property type="match status" value="1"/>
</dbReference>
<dbReference type="InterPro" id="IPR005467">
    <property type="entry name" value="His_kinase_dom"/>
</dbReference>
<name>A0A125Q7S2_9BRAD</name>
<keyword evidence="3 9" id="KW-0597">Phosphoprotein</keyword>
<evidence type="ECO:0000259" key="15">
    <source>
        <dbReference type="PROSITE" id="PS50113"/>
    </source>
</evidence>
<dbReference type="EMBL" id="LNCU01000087">
    <property type="protein sequence ID" value="KWV51950.1"/>
    <property type="molecule type" value="Genomic_DNA"/>
</dbReference>
<dbReference type="GO" id="GO:0005524">
    <property type="term" value="F:ATP binding"/>
    <property type="evidence" value="ECO:0007669"/>
    <property type="project" value="UniProtKB-KW"/>
</dbReference>
<evidence type="ECO:0000256" key="3">
    <source>
        <dbReference type="ARBA" id="ARBA00022553"/>
    </source>
</evidence>
<keyword evidence="6" id="KW-0418">Kinase</keyword>
<evidence type="ECO:0000256" key="4">
    <source>
        <dbReference type="ARBA" id="ARBA00022679"/>
    </source>
</evidence>
<dbReference type="InterPro" id="IPR003661">
    <property type="entry name" value="HisK_dim/P_dom"/>
</dbReference>
<dbReference type="EC" id="2.7.13.3" evidence="2"/>
<feature type="domain" description="PAC" evidence="15">
    <location>
        <begin position="311"/>
        <end position="361"/>
    </location>
</feature>
<dbReference type="Pfam" id="PF08448">
    <property type="entry name" value="PAS_4"/>
    <property type="match status" value="1"/>
</dbReference>
<evidence type="ECO:0000256" key="1">
    <source>
        <dbReference type="ARBA" id="ARBA00000085"/>
    </source>
</evidence>
<feature type="domain" description="Histidine kinase" evidence="12">
    <location>
        <begin position="374"/>
        <end position="597"/>
    </location>
</feature>
<feature type="domain" description="Response regulatory" evidence="13">
    <location>
        <begin position="617"/>
        <end position="733"/>
    </location>
</feature>
<evidence type="ECO:0000259" key="12">
    <source>
        <dbReference type="PROSITE" id="PS50109"/>
    </source>
</evidence>
<evidence type="ECO:0000256" key="2">
    <source>
        <dbReference type="ARBA" id="ARBA00012438"/>
    </source>
</evidence>
<dbReference type="PROSITE" id="PS50109">
    <property type="entry name" value="HIS_KIN"/>
    <property type="match status" value="1"/>
</dbReference>
<dbReference type="InterPro" id="IPR013656">
    <property type="entry name" value="PAS_4"/>
</dbReference>
<feature type="transmembrane region" description="Helical" evidence="11">
    <location>
        <begin position="7"/>
        <end position="26"/>
    </location>
</feature>
<keyword evidence="17" id="KW-1185">Reference proteome</keyword>
<dbReference type="Gene3D" id="3.40.50.2300">
    <property type="match status" value="1"/>
</dbReference>
<dbReference type="PANTHER" id="PTHR43065">
    <property type="entry name" value="SENSOR HISTIDINE KINASE"/>
    <property type="match status" value="1"/>
</dbReference>
<dbReference type="SUPFAM" id="SSF55785">
    <property type="entry name" value="PYP-like sensor domain (PAS domain)"/>
    <property type="match status" value="2"/>
</dbReference>
<dbReference type="OrthoDB" id="9796100at2"/>
<evidence type="ECO:0000256" key="9">
    <source>
        <dbReference type="PROSITE-ProRule" id="PRU00169"/>
    </source>
</evidence>
<dbReference type="InterPro" id="IPR004358">
    <property type="entry name" value="Sig_transdc_His_kin-like_C"/>
</dbReference>
<evidence type="ECO:0000256" key="5">
    <source>
        <dbReference type="ARBA" id="ARBA00022741"/>
    </source>
</evidence>
<dbReference type="GO" id="GO:0006355">
    <property type="term" value="P:regulation of DNA-templated transcription"/>
    <property type="evidence" value="ECO:0007669"/>
    <property type="project" value="InterPro"/>
</dbReference>
<dbReference type="InterPro" id="IPR035965">
    <property type="entry name" value="PAS-like_dom_sf"/>
</dbReference>
<dbReference type="Pfam" id="PF02518">
    <property type="entry name" value="HATPase_c"/>
    <property type="match status" value="1"/>
</dbReference>
<dbReference type="InterPro" id="IPR000700">
    <property type="entry name" value="PAS-assoc_C"/>
</dbReference>
<dbReference type="PROSITE" id="PS50113">
    <property type="entry name" value="PAC"/>
    <property type="match status" value="2"/>
</dbReference>
<evidence type="ECO:0000313" key="17">
    <source>
        <dbReference type="Proteomes" id="UP000057737"/>
    </source>
</evidence>
<dbReference type="InterPro" id="IPR000014">
    <property type="entry name" value="PAS"/>
</dbReference>
<dbReference type="PROSITE" id="PS50112">
    <property type="entry name" value="PAS"/>
    <property type="match status" value="2"/>
</dbReference>
<feature type="region of interest" description="Disordered" evidence="10">
    <location>
        <begin position="595"/>
        <end position="614"/>
    </location>
</feature>
<dbReference type="CDD" id="cd00082">
    <property type="entry name" value="HisKA"/>
    <property type="match status" value="1"/>
</dbReference>
<dbReference type="SMART" id="SM00448">
    <property type="entry name" value="REC"/>
    <property type="match status" value="1"/>
</dbReference>
<keyword evidence="4" id="KW-0808">Transferase</keyword>
<dbReference type="SMART" id="SM00388">
    <property type="entry name" value="HisKA"/>
    <property type="match status" value="1"/>
</dbReference>
<dbReference type="Pfam" id="PF00989">
    <property type="entry name" value="PAS"/>
    <property type="match status" value="1"/>
</dbReference>
<comment type="caution">
    <text evidence="16">The sequence shown here is derived from an EMBL/GenBank/DDBJ whole genome shotgun (WGS) entry which is preliminary data.</text>
</comment>
<feature type="transmembrane region" description="Helical" evidence="11">
    <location>
        <begin position="32"/>
        <end position="52"/>
    </location>
</feature>
<feature type="domain" description="PAC" evidence="15">
    <location>
        <begin position="179"/>
        <end position="232"/>
    </location>
</feature>
<evidence type="ECO:0000256" key="6">
    <source>
        <dbReference type="ARBA" id="ARBA00022777"/>
    </source>
</evidence>
<keyword evidence="11" id="KW-0472">Membrane</keyword>
<organism evidence="16 17">
    <name type="scientific">Bradyrhizobium macuxiense</name>
    <dbReference type="NCBI Taxonomy" id="1755647"/>
    <lineage>
        <taxon>Bacteria</taxon>
        <taxon>Pseudomonadati</taxon>
        <taxon>Pseudomonadota</taxon>
        <taxon>Alphaproteobacteria</taxon>
        <taxon>Hyphomicrobiales</taxon>
        <taxon>Nitrobacteraceae</taxon>
        <taxon>Bradyrhizobium</taxon>
    </lineage>
</organism>
<dbReference type="PANTHER" id="PTHR43065:SF49">
    <property type="entry name" value="HISTIDINE KINASE"/>
    <property type="match status" value="1"/>
</dbReference>
<keyword evidence="7" id="KW-0067">ATP-binding</keyword>
<dbReference type="InterPro" id="IPR036890">
    <property type="entry name" value="HATPase_C_sf"/>
</dbReference>
<dbReference type="GO" id="GO:0000155">
    <property type="term" value="F:phosphorelay sensor kinase activity"/>
    <property type="evidence" value="ECO:0007669"/>
    <property type="project" value="InterPro"/>
</dbReference>
<dbReference type="InterPro" id="IPR036097">
    <property type="entry name" value="HisK_dim/P_sf"/>
</dbReference>
<dbReference type="InterPro" id="IPR001789">
    <property type="entry name" value="Sig_transdc_resp-reg_receiver"/>
</dbReference>
<dbReference type="SMART" id="SM00091">
    <property type="entry name" value="PAS"/>
    <property type="match status" value="2"/>
</dbReference>
<dbReference type="RefSeq" id="WP_066510129.1">
    <property type="nucleotide sequence ID" value="NZ_LNCU01000087.1"/>
</dbReference>
<evidence type="ECO:0000259" key="13">
    <source>
        <dbReference type="PROSITE" id="PS50110"/>
    </source>
</evidence>
<evidence type="ECO:0000256" key="7">
    <source>
        <dbReference type="ARBA" id="ARBA00022840"/>
    </source>
</evidence>
<feature type="domain" description="PAS" evidence="14">
    <location>
        <begin position="233"/>
        <end position="308"/>
    </location>
</feature>
<dbReference type="CDD" id="cd00130">
    <property type="entry name" value="PAS"/>
    <property type="match status" value="1"/>
</dbReference>